<dbReference type="EMBL" id="JACEIK010001668">
    <property type="protein sequence ID" value="MCD7471322.1"/>
    <property type="molecule type" value="Genomic_DNA"/>
</dbReference>
<keyword evidence="2" id="KW-1185">Reference proteome</keyword>
<protein>
    <submittedName>
        <fullName evidence="1">Uncharacterized protein</fullName>
    </submittedName>
</protein>
<comment type="caution">
    <text evidence="1">The sequence shown here is derived from an EMBL/GenBank/DDBJ whole genome shotgun (WGS) entry which is preliminary data.</text>
</comment>
<evidence type="ECO:0000313" key="2">
    <source>
        <dbReference type="Proteomes" id="UP000823775"/>
    </source>
</evidence>
<name>A0ABS8TIG8_DATST</name>
<organism evidence="1 2">
    <name type="scientific">Datura stramonium</name>
    <name type="common">Jimsonweed</name>
    <name type="synonym">Common thornapple</name>
    <dbReference type="NCBI Taxonomy" id="4076"/>
    <lineage>
        <taxon>Eukaryota</taxon>
        <taxon>Viridiplantae</taxon>
        <taxon>Streptophyta</taxon>
        <taxon>Embryophyta</taxon>
        <taxon>Tracheophyta</taxon>
        <taxon>Spermatophyta</taxon>
        <taxon>Magnoliopsida</taxon>
        <taxon>eudicotyledons</taxon>
        <taxon>Gunneridae</taxon>
        <taxon>Pentapetalae</taxon>
        <taxon>asterids</taxon>
        <taxon>lamiids</taxon>
        <taxon>Solanales</taxon>
        <taxon>Solanaceae</taxon>
        <taxon>Solanoideae</taxon>
        <taxon>Datureae</taxon>
        <taxon>Datura</taxon>
    </lineage>
</organism>
<sequence>MAHLEQEFEILREELCQVQDLNKINVSTFPHSLFFPSMETPGHFPKSTHQPKIPLASSGLPSITSANFPNPVIQTPYVPNVTPNSPPVLRTTPKLSLPTQTCRVPAYPAT</sequence>
<reference evidence="1 2" key="1">
    <citation type="journal article" date="2021" name="BMC Genomics">
        <title>Datura genome reveals duplications of psychoactive alkaloid biosynthetic genes and high mutation rate following tissue culture.</title>
        <authorList>
            <person name="Rajewski A."/>
            <person name="Carter-House D."/>
            <person name="Stajich J."/>
            <person name="Litt A."/>
        </authorList>
    </citation>
    <scope>NUCLEOTIDE SEQUENCE [LARGE SCALE GENOMIC DNA]</scope>
    <source>
        <strain evidence="1">AR-01</strain>
    </source>
</reference>
<evidence type="ECO:0000313" key="1">
    <source>
        <dbReference type="EMBL" id="MCD7471322.1"/>
    </source>
</evidence>
<accession>A0ABS8TIG8</accession>
<dbReference type="Proteomes" id="UP000823775">
    <property type="component" value="Unassembled WGS sequence"/>
</dbReference>
<proteinExistence type="predicted"/>
<gene>
    <name evidence="1" type="ORF">HAX54_011664</name>
</gene>